<evidence type="ECO:0000256" key="3">
    <source>
        <dbReference type="ARBA" id="ARBA00023012"/>
    </source>
</evidence>
<dbReference type="Gene3D" id="1.20.5.1930">
    <property type="match status" value="1"/>
</dbReference>
<feature type="transmembrane region" description="Helical" evidence="5">
    <location>
        <begin position="25"/>
        <end position="46"/>
    </location>
</feature>
<sequence length="432" mass="46435">MQGSLLPDDAGNHPPRHHDNLAPRLAVVITVLVLVGYFAVAVTYVVDGNRSGRTIDAAMLGLALLPMTMLLCLQMLHSFPGLAPRLSGARRRTLALQAVLTFAPFAVFKHAWLGMPGFLAGSSLLVLAPALAWPAFAAILLCTDVLLFQVGFGWGQVAYTSVSTALTGLVVFGLSRLSGLVSEVSRSRAELARLAVAQERLRFSRDVHDLLGYSLSTITLKCELVHRLVPRQNSRAQQELSEILQTSRQALADVRAVASGYRKMSLSAESATARSMLAAAGISTTSEIDCGPLPELVDTVLASVLREGLTNVLRHSKADHCAIEARRSGRQVWLTLVNDGVGRPSTILRTDSTDGGSGIGNLRVRVENLGGRLRAGVRSDGWFELRAELDVSVDAPPRSGRERRSKDAKDSRESKDSKDSKEEYGPGPTVTA</sequence>
<evidence type="ECO:0000256" key="2">
    <source>
        <dbReference type="ARBA" id="ARBA00022777"/>
    </source>
</evidence>
<feature type="domain" description="Signal transduction histidine kinase subgroup 3 dimerisation and phosphoacceptor" evidence="6">
    <location>
        <begin position="199"/>
        <end position="265"/>
    </location>
</feature>
<proteinExistence type="predicted"/>
<dbReference type="CDD" id="cd16917">
    <property type="entry name" value="HATPase_UhpB-NarQ-NarX-like"/>
    <property type="match status" value="1"/>
</dbReference>
<dbReference type="EMBL" id="BAAALR010000132">
    <property type="protein sequence ID" value="GAA1729670.1"/>
    <property type="molecule type" value="Genomic_DNA"/>
</dbReference>
<feature type="transmembrane region" description="Helical" evidence="5">
    <location>
        <begin position="124"/>
        <end position="151"/>
    </location>
</feature>
<dbReference type="Proteomes" id="UP001499947">
    <property type="component" value="Unassembled WGS sequence"/>
</dbReference>
<keyword evidence="5" id="KW-0812">Transmembrane</keyword>
<evidence type="ECO:0000259" key="6">
    <source>
        <dbReference type="Pfam" id="PF07730"/>
    </source>
</evidence>
<feature type="transmembrane region" description="Helical" evidence="5">
    <location>
        <begin position="157"/>
        <end position="178"/>
    </location>
</feature>
<dbReference type="Pfam" id="PF07730">
    <property type="entry name" value="HisKA_3"/>
    <property type="match status" value="1"/>
</dbReference>
<organism evidence="7 8">
    <name type="scientific">Streptomyces yatensis</name>
    <dbReference type="NCBI Taxonomy" id="155177"/>
    <lineage>
        <taxon>Bacteria</taxon>
        <taxon>Bacillati</taxon>
        <taxon>Actinomycetota</taxon>
        <taxon>Actinomycetes</taxon>
        <taxon>Kitasatosporales</taxon>
        <taxon>Streptomycetaceae</taxon>
        <taxon>Streptomyces</taxon>
        <taxon>Streptomyces violaceusniger group</taxon>
    </lineage>
</organism>
<dbReference type="PANTHER" id="PTHR24421">
    <property type="entry name" value="NITRATE/NITRITE SENSOR PROTEIN NARX-RELATED"/>
    <property type="match status" value="1"/>
</dbReference>
<evidence type="ECO:0000256" key="1">
    <source>
        <dbReference type="ARBA" id="ARBA00022679"/>
    </source>
</evidence>
<dbReference type="InterPro" id="IPR050482">
    <property type="entry name" value="Sensor_HK_TwoCompSys"/>
</dbReference>
<keyword evidence="3" id="KW-0902">Two-component regulatory system</keyword>
<dbReference type="Gene3D" id="3.30.565.10">
    <property type="entry name" value="Histidine kinase-like ATPase, C-terminal domain"/>
    <property type="match status" value="1"/>
</dbReference>
<dbReference type="InterPro" id="IPR011712">
    <property type="entry name" value="Sig_transdc_His_kin_sub3_dim/P"/>
</dbReference>
<dbReference type="InterPro" id="IPR036890">
    <property type="entry name" value="HATPase_C_sf"/>
</dbReference>
<dbReference type="PANTHER" id="PTHR24421:SF63">
    <property type="entry name" value="SENSOR HISTIDINE KINASE DESK"/>
    <property type="match status" value="1"/>
</dbReference>
<keyword evidence="2" id="KW-0418">Kinase</keyword>
<name>A0ABP4VN48_9ACTN</name>
<gene>
    <name evidence="7" type="ORF">GCM10009680_83310</name>
</gene>
<keyword evidence="8" id="KW-1185">Reference proteome</keyword>
<dbReference type="SUPFAM" id="SSF55874">
    <property type="entry name" value="ATPase domain of HSP90 chaperone/DNA topoisomerase II/histidine kinase"/>
    <property type="match status" value="1"/>
</dbReference>
<keyword evidence="1" id="KW-0808">Transferase</keyword>
<comment type="caution">
    <text evidence="7">The sequence shown here is derived from an EMBL/GenBank/DDBJ whole genome shotgun (WGS) entry which is preliminary data.</text>
</comment>
<feature type="compositionally biased region" description="Basic and acidic residues" evidence="4">
    <location>
        <begin position="399"/>
        <end position="424"/>
    </location>
</feature>
<evidence type="ECO:0000256" key="5">
    <source>
        <dbReference type="SAM" id="Phobius"/>
    </source>
</evidence>
<keyword evidence="5" id="KW-1133">Transmembrane helix</keyword>
<protein>
    <recommendedName>
        <fullName evidence="6">Signal transduction histidine kinase subgroup 3 dimerisation and phosphoacceptor domain-containing protein</fullName>
    </recommendedName>
</protein>
<evidence type="ECO:0000313" key="8">
    <source>
        <dbReference type="Proteomes" id="UP001499947"/>
    </source>
</evidence>
<feature type="transmembrane region" description="Helical" evidence="5">
    <location>
        <begin position="94"/>
        <end position="112"/>
    </location>
</feature>
<evidence type="ECO:0000313" key="7">
    <source>
        <dbReference type="EMBL" id="GAA1729670.1"/>
    </source>
</evidence>
<keyword evidence="5" id="KW-0472">Membrane</keyword>
<reference evidence="8" key="1">
    <citation type="journal article" date="2019" name="Int. J. Syst. Evol. Microbiol.">
        <title>The Global Catalogue of Microorganisms (GCM) 10K type strain sequencing project: providing services to taxonomists for standard genome sequencing and annotation.</title>
        <authorList>
            <consortium name="The Broad Institute Genomics Platform"/>
            <consortium name="The Broad Institute Genome Sequencing Center for Infectious Disease"/>
            <person name="Wu L."/>
            <person name="Ma J."/>
        </authorList>
    </citation>
    <scope>NUCLEOTIDE SEQUENCE [LARGE SCALE GENOMIC DNA]</scope>
    <source>
        <strain evidence="8">JCM 13244</strain>
    </source>
</reference>
<feature type="transmembrane region" description="Helical" evidence="5">
    <location>
        <begin position="58"/>
        <end position="79"/>
    </location>
</feature>
<evidence type="ECO:0000256" key="4">
    <source>
        <dbReference type="SAM" id="MobiDB-lite"/>
    </source>
</evidence>
<feature type="region of interest" description="Disordered" evidence="4">
    <location>
        <begin position="393"/>
        <end position="432"/>
    </location>
</feature>
<accession>A0ABP4VN48</accession>